<keyword evidence="4" id="KW-0479">Metal-binding</keyword>
<dbReference type="PANTHER" id="PTHR11926:SF1392">
    <property type="entry name" value="GLYCOSYLTRANSFERASE"/>
    <property type="match status" value="1"/>
</dbReference>
<dbReference type="Pfam" id="PF04434">
    <property type="entry name" value="SWIM"/>
    <property type="match status" value="1"/>
</dbReference>
<evidence type="ECO:0000256" key="3">
    <source>
        <dbReference type="ARBA" id="ARBA00022679"/>
    </source>
</evidence>
<gene>
    <name evidence="9" type="ORF">RHGRI_007943</name>
</gene>
<reference evidence="9" key="1">
    <citation type="submission" date="2020-08" db="EMBL/GenBank/DDBJ databases">
        <title>Plant Genome Project.</title>
        <authorList>
            <person name="Zhang R.-G."/>
        </authorList>
    </citation>
    <scope>NUCLEOTIDE SEQUENCE</scope>
    <source>
        <strain evidence="9">WSP0</strain>
        <tissue evidence="9">Leaf</tissue>
    </source>
</reference>
<dbReference type="EMBL" id="JACTNZ010000003">
    <property type="protein sequence ID" value="KAG5557875.1"/>
    <property type="molecule type" value="Genomic_DNA"/>
</dbReference>
<dbReference type="GO" id="GO:0080044">
    <property type="term" value="F:quercetin 7-O-glucosyltransferase activity"/>
    <property type="evidence" value="ECO:0007669"/>
    <property type="project" value="TreeGrafter"/>
</dbReference>
<dbReference type="SMART" id="SM00575">
    <property type="entry name" value="ZnF_PMZ"/>
    <property type="match status" value="1"/>
</dbReference>
<dbReference type="SUPFAM" id="SSF53756">
    <property type="entry name" value="UDP-Glycosyltransferase/glycogen phosphorylase"/>
    <property type="match status" value="1"/>
</dbReference>
<sequence length="548" mass="61987">MDHQTPPSSPPHVLIFPLPLQGPIKCMLKLAELLCLAGDIHVTFLNTHHNHRRLLRYTALDSRFSVYPQFRFQTISDGLPDDHPRSIDRLGDLLNGLWTVTNPNLKELLNSGGGDRRPVTCVIADGALTFALDVAEEVGIPLIYFETISPCGLWTYFCVHKLIEAGEIPFQGDDLDAPIQSVPGMEGFLRRRDLPSFCRTTDLNDPVIQLAMRECRQVPRSRGLILNTFEDLDGPVLSHLRSLCPNLYPVGPLHTHLKTRLETQSTPPPASSDSLWQEDKSCMAWLDAQPSRSVIYVSIGSLAMMSMEQLVEFWHGLVNSGSLPVENWANTYFKGKRYGEMTSNTVESFNNQILKFRHLPICDLVDKVKVLLMEQMCERKQLSSKWNSSVCPVMDKKLVDRFDKGRTWHVAAASDDIFEVYSLPTVVVDLKRMTCTCCRWELNYFPCVHAVTVIQKTKRQLCNYINPYYTIAAFQLSYEVAINPIPTLGAPVVTKESAIILPPKTRRPRGRPKVARIRSRGEKVKQLKCGRCGKLGKHNRRTCKEACD</sequence>
<comment type="similarity">
    <text evidence="1">Belongs to the UDP-glycosyltransferase family.</text>
</comment>
<dbReference type="PANTHER" id="PTHR11926">
    <property type="entry name" value="GLUCOSYL/GLUCURONOSYL TRANSFERASES"/>
    <property type="match status" value="1"/>
</dbReference>
<keyword evidence="2" id="KW-0328">Glycosyltransferase</keyword>
<evidence type="ECO:0000256" key="1">
    <source>
        <dbReference type="ARBA" id="ARBA00009995"/>
    </source>
</evidence>
<evidence type="ECO:0000313" key="9">
    <source>
        <dbReference type="EMBL" id="KAG5557875.1"/>
    </source>
</evidence>
<dbReference type="InterPro" id="IPR006564">
    <property type="entry name" value="Znf_PMZ"/>
</dbReference>
<dbReference type="AlphaFoldDB" id="A0AAV6KYM4"/>
<evidence type="ECO:0000313" key="10">
    <source>
        <dbReference type="Proteomes" id="UP000823749"/>
    </source>
</evidence>
<keyword evidence="3" id="KW-0808">Transferase</keyword>
<dbReference type="Proteomes" id="UP000823749">
    <property type="component" value="Chromosome 3"/>
</dbReference>
<keyword evidence="6" id="KW-0862">Zinc</keyword>
<evidence type="ECO:0000256" key="2">
    <source>
        <dbReference type="ARBA" id="ARBA00022676"/>
    </source>
</evidence>
<dbReference type="InterPro" id="IPR007527">
    <property type="entry name" value="Znf_SWIM"/>
</dbReference>
<evidence type="ECO:0000256" key="4">
    <source>
        <dbReference type="ARBA" id="ARBA00022723"/>
    </source>
</evidence>
<keyword evidence="10" id="KW-1185">Reference proteome</keyword>
<dbReference type="PROSITE" id="PS50966">
    <property type="entry name" value="ZF_SWIM"/>
    <property type="match status" value="1"/>
</dbReference>
<comment type="caution">
    <text evidence="9">The sequence shown here is derived from an EMBL/GenBank/DDBJ whole genome shotgun (WGS) entry which is preliminary data.</text>
</comment>
<dbReference type="GO" id="GO:0080043">
    <property type="term" value="F:quercetin 3-O-glucosyltransferase activity"/>
    <property type="evidence" value="ECO:0007669"/>
    <property type="project" value="TreeGrafter"/>
</dbReference>
<name>A0AAV6KYM4_9ERIC</name>
<keyword evidence="5 7" id="KW-0863">Zinc-finger</keyword>
<dbReference type="Gene3D" id="3.40.50.2000">
    <property type="entry name" value="Glycogen Phosphorylase B"/>
    <property type="match status" value="2"/>
</dbReference>
<dbReference type="FunFam" id="3.40.50.2000:FF:000065">
    <property type="entry name" value="Glycosyltransferase"/>
    <property type="match status" value="1"/>
</dbReference>
<evidence type="ECO:0000256" key="6">
    <source>
        <dbReference type="ARBA" id="ARBA00022833"/>
    </source>
</evidence>
<protein>
    <recommendedName>
        <fullName evidence="8">SWIM-type domain-containing protein</fullName>
    </recommendedName>
</protein>
<organism evidence="9 10">
    <name type="scientific">Rhododendron griersonianum</name>
    <dbReference type="NCBI Taxonomy" id="479676"/>
    <lineage>
        <taxon>Eukaryota</taxon>
        <taxon>Viridiplantae</taxon>
        <taxon>Streptophyta</taxon>
        <taxon>Embryophyta</taxon>
        <taxon>Tracheophyta</taxon>
        <taxon>Spermatophyta</taxon>
        <taxon>Magnoliopsida</taxon>
        <taxon>eudicotyledons</taxon>
        <taxon>Gunneridae</taxon>
        <taxon>Pentapetalae</taxon>
        <taxon>asterids</taxon>
        <taxon>Ericales</taxon>
        <taxon>Ericaceae</taxon>
        <taxon>Ericoideae</taxon>
        <taxon>Rhodoreae</taxon>
        <taxon>Rhododendron</taxon>
    </lineage>
</organism>
<accession>A0AAV6KYM4</accession>
<feature type="domain" description="SWIM-type" evidence="8">
    <location>
        <begin position="424"/>
        <end position="458"/>
    </location>
</feature>
<proteinExistence type="inferred from homology"/>
<dbReference type="GO" id="GO:0008270">
    <property type="term" value="F:zinc ion binding"/>
    <property type="evidence" value="ECO:0007669"/>
    <property type="project" value="UniProtKB-KW"/>
</dbReference>
<evidence type="ECO:0000256" key="7">
    <source>
        <dbReference type="PROSITE-ProRule" id="PRU00325"/>
    </source>
</evidence>
<evidence type="ECO:0000256" key="5">
    <source>
        <dbReference type="ARBA" id="ARBA00022771"/>
    </source>
</evidence>
<evidence type="ECO:0000259" key="8">
    <source>
        <dbReference type="PROSITE" id="PS50966"/>
    </source>
</evidence>